<dbReference type="EMBL" id="JSVA01000008">
    <property type="protein sequence ID" value="KOF03273.1"/>
    <property type="molecule type" value="Genomic_DNA"/>
</dbReference>
<dbReference type="PANTHER" id="PTHR21485">
    <property type="entry name" value="HAD SUPERFAMILY MEMBERS CMAS AND KDSC"/>
    <property type="match status" value="1"/>
</dbReference>
<dbReference type="OrthoDB" id="9805604at2"/>
<dbReference type="SUPFAM" id="SSF53448">
    <property type="entry name" value="Nucleotide-diphospho-sugar transferases"/>
    <property type="match status" value="1"/>
</dbReference>
<reference evidence="2" key="1">
    <citation type="submission" date="2014-11" db="EMBL/GenBank/DDBJ databases">
        <title>Genome sequencing of Roseivirga sp. D-25.</title>
        <authorList>
            <person name="Selvaratnam C."/>
            <person name="Thevarajoo S."/>
            <person name="Goh K.M."/>
            <person name="Eee R."/>
            <person name="Chan K.-G."/>
            <person name="Chong C.S."/>
        </authorList>
    </citation>
    <scope>NUCLEOTIDE SEQUENCE [LARGE SCALE GENOMIC DNA]</scope>
    <source>
        <strain evidence="2">D-25</strain>
    </source>
</reference>
<dbReference type="CDD" id="cd02513">
    <property type="entry name" value="CMP-NeuAc_Synthase"/>
    <property type="match status" value="1"/>
</dbReference>
<sequence>MRILGLIPARGGSKGVPKKNIKYLGGKPLIAYSLESAAKSNLISSTIVSTDTDEIAEEARKWGGQVPFLRPGHLSTDKSPTVDTVLYCLGELEKNGLQFDAVCLIQPTTPFRPEGFIDECINKFISSESDSLISVLEVPKEYNPHWVFEPNVNGYLQIATGESEIISRRQSLPKAFIRDGSVYITKTEVLLQNKSLYGNIIAYQESDPQYYVNIDTMDDWIKAESML</sequence>
<keyword evidence="1" id="KW-0548">Nucleotidyltransferase</keyword>
<comment type="caution">
    <text evidence="1">The sequence shown here is derived from an EMBL/GenBank/DDBJ whole genome shotgun (WGS) entry which is preliminary data.</text>
</comment>
<accession>A0A0L8ALC5</accession>
<dbReference type="RefSeq" id="WP_053223221.1">
    <property type="nucleotide sequence ID" value="NZ_JSVA01000008.1"/>
</dbReference>
<keyword evidence="1" id="KW-0808">Transferase</keyword>
<dbReference type="InterPro" id="IPR029044">
    <property type="entry name" value="Nucleotide-diphossugar_trans"/>
</dbReference>
<protein>
    <submittedName>
        <fullName evidence="1">Acylneuraminate cytidylyltransferase</fullName>
    </submittedName>
</protein>
<dbReference type="InterPro" id="IPR050793">
    <property type="entry name" value="CMP-NeuNAc_synthase"/>
</dbReference>
<keyword evidence="2" id="KW-1185">Reference proteome</keyword>
<name>A0A0L8ALC5_9BACT</name>
<dbReference type="Proteomes" id="UP000036908">
    <property type="component" value="Unassembled WGS sequence"/>
</dbReference>
<proteinExistence type="predicted"/>
<evidence type="ECO:0000313" key="1">
    <source>
        <dbReference type="EMBL" id="KOF03273.1"/>
    </source>
</evidence>
<dbReference type="GO" id="GO:0008781">
    <property type="term" value="F:N-acylneuraminate cytidylyltransferase activity"/>
    <property type="evidence" value="ECO:0007669"/>
    <property type="project" value="TreeGrafter"/>
</dbReference>
<evidence type="ECO:0000313" key="2">
    <source>
        <dbReference type="Proteomes" id="UP000036908"/>
    </source>
</evidence>
<dbReference type="Gene3D" id="3.90.550.10">
    <property type="entry name" value="Spore Coat Polysaccharide Biosynthesis Protein SpsA, Chain A"/>
    <property type="match status" value="1"/>
</dbReference>
<dbReference type="PANTHER" id="PTHR21485:SF6">
    <property type="entry name" value="N-ACYLNEURAMINATE CYTIDYLYLTRANSFERASE-RELATED"/>
    <property type="match status" value="1"/>
</dbReference>
<organism evidence="1 2">
    <name type="scientific">Roseivirga seohaensis subsp. aquiponti</name>
    <dbReference type="NCBI Taxonomy" id="1566026"/>
    <lineage>
        <taxon>Bacteria</taxon>
        <taxon>Pseudomonadati</taxon>
        <taxon>Bacteroidota</taxon>
        <taxon>Cytophagia</taxon>
        <taxon>Cytophagales</taxon>
        <taxon>Roseivirgaceae</taxon>
        <taxon>Roseivirga</taxon>
    </lineage>
</organism>
<dbReference type="InterPro" id="IPR003329">
    <property type="entry name" value="Cytidylyl_trans"/>
</dbReference>
<dbReference type="PATRIC" id="fig|1566026.4.peg.3480"/>
<dbReference type="Pfam" id="PF02348">
    <property type="entry name" value="CTP_transf_3"/>
    <property type="match status" value="1"/>
</dbReference>
<gene>
    <name evidence="1" type="ORF">OB69_08230</name>
</gene>
<dbReference type="AlphaFoldDB" id="A0A0L8ALC5"/>